<sequence>MSTIFAPFIWLFNRLEDLVSWILITFHDLLSPVFGATSGWSWSLAIIGLVIVIRILLIPLFVKQIRAVRNMQAIQPQIKELQKKYADNREKLGQEMMKLYRETGTNPFSSCLPILLQAPIFFALFRVLQGIALNKPEGIFANENNLILVDQAREALVVGVPIYATLINANETPSIPATISLTIFLILFMSATTFITQKQLIVKNSAPNNPMVQQQKILLYVFPIIFAVGGIGFPIGVLIYWSTTNLWSMFQQFWVIRNSPTPGSPAYDVWVKRKEEKQRKKGITPEPEKSAEPEQPPAPRQQPKKQPRGKRKKNGGKK</sequence>
<dbReference type="NCBIfam" id="TIGR03592">
    <property type="entry name" value="yidC_oxa1_cterm"/>
    <property type="match status" value="1"/>
</dbReference>
<keyword evidence="4 10" id="KW-0812">Transmembrane</keyword>
<dbReference type="GO" id="GO:0015031">
    <property type="term" value="P:protein transport"/>
    <property type="evidence" value="ECO:0007669"/>
    <property type="project" value="UniProtKB-KW"/>
</dbReference>
<feature type="transmembrane region" description="Helical" evidence="10">
    <location>
        <begin position="217"/>
        <end position="241"/>
    </location>
</feature>
<feature type="domain" description="Membrane insertase YidC/Oxa/ALB C-terminal" evidence="11">
    <location>
        <begin position="42"/>
        <end position="256"/>
    </location>
</feature>
<dbReference type="AlphaFoldDB" id="A0A6J6DR93"/>
<organism evidence="12">
    <name type="scientific">freshwater metagenome</name>
    <dbReference type="NCBI Taxonomy" id="449393"/>
    <lineage>
        <taxon>unclassified sequences</taxon>
        <taxon>metagenomes</taxon>
        <taxon>ecological metagenomes</taxon>
    </lineage>
</organism>
<accession>A0A6J6DR93</accession>
<dbReference type="GO" id="GO:0051205">
    <property type="term" value="P:protein insertion into membrane"/>
    <property type="evidence" value="ECO:0007669"/>
    <property type="project" value="TreeGrafter"/>
</dbReference>
<dbReference type="InterPro" id="IPR001708">
    <property type="entry name" value="YidC/ALB3/OXA1/COX18"/>
</dbReference>
<evidence type="ECO:0000256" key="5">
    <source>
        <dbReference type="ARBA" id="ARBA00022927"/>
    </source>
</evidence>
<evidence type="ECO:0000256" key="8">
    <source>
        <dbReference type="ARBA" id="ARBA00023186"/>
    </source>
</evidence>
<feature type="compositionally biased region" description="Basic residues" evidence="9">
    <location>
        <begin position="302"/>
        <end position="318"/>
    </location>
</feature>
<dbReference type="GO" id="GO:0005886">
    <property type="term" value="C:plasma membrane"/>
    <property type="evidence" value="ECO:0007669"/>
    <property type="project" value="UniProtKB-SubCell"/>
</dbReference>
<dbReference type="CDD" id="cd20070">
    <property type="entry name" value="5TM_YidC_Alb3"/>
    <property type="match status" value="1"/>
</dbReference>
<proteinExistence type="predicted"/>
<dbReference type="PANTHER" id="PTHR12428">
    <property type="entry name" value="OXA1"/>
    <property type="match status" value="1"/>
</dbReference>
<evidence type="ECO:0000256" key="3">
    <source>
        <dbReference type="ARBA" id="ARBA00022475"/>
    </source>
</evidence>
<feature type="transmembrane region" description="Helical" evidence="10">
    <location>
        <begin position="175"/>
        <end position="196"/>
    </location>
</feature>
<keyword evidence="7 10" id="KW-0472">Membrane</keyword>
<dbReference type="InterPro" id="IPR047196">
    <property type="entry name" value="YidC_ALB_C"/>
</dbReference>
<dbReference type="GO" id="GO:0032977">
    <property type="term" value="F:membrane insertase activity"/>
    <property type="evidence" value="ECO:0007669"/>
    <property type="project" value="InterPro"/>
</dbReference>
<dbReference type="Pfam" id="PF02096">
    <property type="entry name" value="60KD_IMP"/>
    <property type="match status" value="1"/>
</dbReference>
<keyword evidence="8" id="KW-0143">Chaperone</keyword>
<evidence type="ECO:0000256" key="9">
    <source>
        <dbReference type="SAM" id="MobiDB-lite"/>
    </source>
</evidence>
<dbReference type="EMBL" id="CAEZTT010000001">
    <property type="protein sequence ID" value="CAB4566641.1"/>
    <property type="molecule type" value="Genomic_DNA"/>
</dbReference>
<dbReference type="NCBIfam" id="NF002350">
    <property type="entry name" value="PRK01315.1"/>
    <property type="match status" value="1"/>
</dbReference>
<evidence type="ECO:0000256" key="4">
    <source>
        <dbReference type="ARBA" id="ARBA00022692"/>
    </source>
</evidence>
<evidence type="ECO:0000256" key="10">
    <source>
        <dbReference type="SAM" id="Phobius"/>
    </source>
</evidence>
<comment type="subcellular location">
    <subcellularLocation>
        <location evidence="1">Cell membrane</location>
        <topology evidence="1">Multi-pass membrane protein</topology>
    </subcellularLocation>
</comment>
<dbReference type="PANTHER" id="PTHR12428:SF65">
    <property type="entry name" value="CYTOCHROME C OXIDASE ASSEMBLY PROTEIN COX18, MITOCHONDRIAL"/>
    <property type="match status" value="1"/>
</dbReference>
<dbReference type="InterPro" id="IPR028055">
    <property type="entry name" value="YidC/Oxa/ALB_C"/>
</dbReference>
<feature type="region of interest" description="Disordered" evidence="9">
    <location>
        <begin position="277"/>
        <end position="318"/>
    </location>
</feature>
<protein>
    <submittedName>
        <fullName evidence="12">Unannotated protein</fullName>
    </submittedName>
</protein>
<evidence type="ECO:0000256" key="7">
    <source>
        <dbReference type="ARBA" id="ARBA00023136"/>
    </source>
</evidence>
<keyword evidence="2" id="KW-0813">Transport</keyword>
<feature type="transmembrane region" description="Helical" evidence="10">
    <location>
        <begin position="107"/>
        <end position="128"/>
    </location>
</feature>
<evidence type="ECO:0000259" key="11">
    <source>
        <dbReference type="Pfam" id="PF02096"/>
    </source>
</evidence>
<evidence type="ECO:0000256" key="6">
    <source>
        <dbReference type="ARBA" id="ARBA00022989"/>
    </source>
</evidence>
<evidence type="ECO:0000256" key="1">
    <source>
        <dbReference type="ARBA" id="ARBA00004651"/>
    </source>
</evidence>
<name>A0A6J6DR93_9ZZZZ</name>
<reference evidence="12" key="1">
    <citation type="submission" date="2020-05" db="EMBL/GenBank/DDBJ databases">
        <authorList>
            <person name="Chiriac C."/>
            <person name="Salcher M."/>
            <person name="Ghai R."/>
            <person name="Kavagutti S V."/>
        </authorList>
    </citation>
    <scope>NUCLEOTIDE SEQUENCE</scope>
</reference>
<evidence type="ECO:0000313" key="12">
    <source>
        <dbReference type="EMBL" id="CAB4566641.1"/>
    </source>
</evidence>
<gene>
    <name evidence="12" type="ORF">UFOPK1726_00027</name>
</gene>
<evidence type="ECO:0000256" key="2">
    <source>
        <dbReference type="ARBA" id="ARBA00022448"/>
    </source>
</evidence>
<keyword evidence="5" id="KW-0653">Protein transport</keyword>
<keyword evidence="3" id="KW-1003">Cell membrane</keyword>
<feature type="transmembrane region" description="Helical" evidence="10">
    <location>
        <begin position="40"/>
        <end position="62"/>
    </location>
</feature>
<keyword evidence="6 10" id="KW-1133">Transmembrane helix</keyword>